<dbReference type="InterPro" id="IPR035287">
    <property type="entry name" value="DUF5362"/>
</dbReference>
<feature type="transmembrane region" description="Helical" evidence="1">
    <location>
        <begin position="79"/>
        <end position="97"/>
    </location>
</feature>
<sequence length="166" mass="18266">METPEHPFEHTKDQNILLSEEAQYYLQKAGQWANFLSIIGFIVTGFTVIGALFVGTVFTNAAKINPMMPYPAMMGSIMSGFYLSFAVFNFFFSLYLYQFGSKVKEGILYSNTGQMTVAFGKLKSFFKLWGIATIVIIILYILIFIGAIVFAASIGSAMHTGGGSAL</sequence>
<evidence type="ECO:0000313" key="2">
    <source>
        <dbReference type="EMBL" id="MBD1394879.1"/>
    </source>
</evidence>
<dbReference type="Proteomes" id="UP000619078">
    <property type="component" value="Unassembled WGS sequence"/>
</dbReference>
<dbReference type="AlphaFoldDB" id="A0A926P053"/>
<dbReference type="EMBL" id="JACWMX010000008">
    <property type="protein sequence ID" value="MBD1394879.1"/>
    <property type="molecule type" value="Genomic_DNA"/>
</dbReference>
<proteinExistence type="predicted"/>
<keyword evidence="1" id="KW-0812">Transmembrane</keyword>
<feature type="transmembrane region" description="Helical" evidence="1">
    <location>
        <begin position="35"/>
        <end position="58"/>
    </location>
</feature>
<evidence type="ECO:0000313" key="3">
    <source>
        <dbReference type="Proteomes" id="UP000619078"/>
    </source>
</evidence>
<gene>
    <name evidence="2" type="ORF">IDJ76_17370</name>
</gene>
<organism evidence="2 3">
    <name type="scientific">Mucilaginibacter glaciei</name>
    <dbReference type="NCBI Taxonomy" id="2772109"/>
    <lineage>
        <taxon>Bacteria</taxon>
        <taxon>Pseudomonadati</taxon>
        <taxon>Bacteroidota</taxon>
        <taxon>Sphingobacteriia</taxon>
        <taxon>Sphingobacteriales</taxon>
        <taxon>Sphingobacteriaceae</taxon>
        <taxon>Mucilaginibacter</taxon>
    </lineage>
</organism>
<protein>
    <recommendedName>
        <fullName evidence="4">DUF5362 domain-containing protein</fullName>
    </recommendedName>
</protein>
<accession>A0A926P053</accession>
<keyword evidence="1" id="KW-0472">Membrane</keyword>
<dbReference type="Pfam" id="PF17319">
    <property type="entry name" value="DUF5362"/>
    <property type="match status" value="1"/>
</dbReference>
<evidence type="ECO:0000256" key="1">
    <source>
        <dbReference type="SAM" id="Phobius"/>
    </source>
</evidence>
<comment type="caution">
    <text evidence="2">The sequence shown here is derived from an EMBL/GenBank/DDBJ whole genome shotgun (WGS) entry which is preliminary data.</text>
</comment>
<reference evidence="2" key="1">
    <citation type="submission" date="2020-09" db="EMBL/GenBank/DDBJ databases">
        <title>Novel species of Mucilaginibacter isolated from a glacier on the Tibetan Plateau.</title>
        <authorList>
            <person name="Liu Q."/>
            <person name="Xin Y.-H."/>
        </authorList>
    </citation>
    <scope>NUCLEOTIDE SEQUENCE</scope>
    <source>
        <strain evidence="2">ZB1P21</strain>
    </source>
</reference>
<keyword evidence="3" id="KW-1185">Reference proteome</keyword>
<name>A0A926P053_9SPHI</name>
<feature type="transmembrane region" description="Helical" evidence="1">
    <location>
        <begin position="128"/>
        <end position="152"/>
    </location>
</feature>
<dbReference type="RefSeq" id="WP_191164950.1">
    <property type="nucleotide sequence ID" value="NZ_JACWMX010000008.1"/>
</dbReference>
<keyword evidence="1" id="KW-1133">Transmembrane helix</keyword>
<evidence type="ECO:0008006" key="4">
    <source>
        <dbReference type="Google" id="ProtNLM"/>
    </source>
</evidence>